<dbReference type="InterPro" id="IPR022409">
    <property type="entry name" value="PKD/Chitinase_dom"/>
</dbReference>
<dbReference type="OrthoDB" id="5381604at2"/>
<dbReference type="SMART" id="SM00089">
    <property type="entry name" value="PKD"/>
    <property type="match status" value="2"/>
</dbReference>
<feature type="signal peptide" evidence="1">
    <location>
        <begin position="1"/>
        <end position="21"/>
    </location>
</feature>
<gene>
    <name evidence="3" type="ORF">LPB144_09720</name>
</gene>
<dbReference type="AlphaFoldDB" id="A0A1L3J6D3"/>
<evidence type="ECO:0000313" key="4">
    <source>
        <dbReference type="Proteomes" id="UP000182510"/>
    </source>
</evidence>
<keyword evidence="1" id="KW-0732">Signal</keyword>
<protein>
    <recommendedName>
        <fullName evidence="2">PKD/Chitinase domain-containing protein</fullName>
    </recommendedName>
</protein>
<dbReference type="EMBL" id="CP018153">
    <property type="protein sequence ID" value="APG60663.1"/>
    <property type="molecule type" value="Genomic_DNA"/>
</dbReference>
<evidence type="ECO:0000259" key="2">
    <source>
        <dbReference type="SMART" id="SM00089"/>
    </source>
</evidence>
<dbReference type="InterPro" id="IPR008979">
    <property type="entry name" value="Galactose-bd-like_sf"/>
</dbReference>
<dbReference type="KEGG" id="grl:LPB144_09720"/>
<dbReference type="Proteomes" id="UP000182510">
    <property type="component" value="Chromosome"/>
</dbReference>
<proteinExistence type="predicted"/>
<feature type="domain" description="PKD/Chitinase" evidence="2">
    <location>
        <begin position="124"/>
        <end position="205"/>
    </location>
</feature>
<accession>A0A1L3J6D3</accession>
<dbReference type="SUPFAM" id="SSF49785">
    <property type="entry name" value="Galactose-binding domain-like"/>
    <property type="match status" value="1"/>
</dbReference>
<sequence length="714" mass="77846">MRILQFLAVLAISLLCFTACDEEEITNYAFQDISAPVNVTADFEVTQDDTGTVTITPSGEGASMFQVYFGDTENETATEISAGDSLTHVYAEGEYFVRVVAISPSGLTSEFNQRLTISFRKPENLLINIDQPASNPAKISLSASADYATLFEVYFGDVDDEEPTQLMPNEAIEYTYETPGVYLLRVVAKGAGAATIEKSMIVTIPEPSDPLKLPISFDNPLVNYAAIGTFNGAEFSLVTNPDLSGANSEESMVGELTNSGSEWEGVAFALGEPVDFSGDAKKIDMKMWSEVEISVLLKFEGGVNDARANEVKITHPGNGWEDLTFDFGTDAVKSFIDGSQGVGEPFVPTGQYETMVVFVDGGGFTAGKFYFDNVMQKSELPDCTAETEENIDPANGAINWTFKTDDLDHSFDGFGNVAASITRNPVTDGINQSCNVGKIVKNDPCEVWAGIGKGLQTSMDFTSTDKKVFTLKVLAENQVTDVTLRLEFEPHPNVDPAEERVAQITEVGVWQELTFDFSDVDDKTFKSIILYFERGAACDGDVYYIDDLKQTDGTAAVIADPTAAAPTPTVGAGDVKSIFSDTYDDPANVNYFPNWNQSTTYEMVDLNGNAAIKYSNANYQGIDIGENIDASAFQTVHIDVWSGDYTSIPFFLISSTGEKSVSLDVTPNQWNSIEIPLSEFTSQGLSINDVFQFKFDVQPDNGGTFYIDNLYFHN</sequence>
<dbReference type="Gene3D" id="2.60.120.430">
    <property type="entry name" value="Galactose-binding lectin"/>
    <property type="match status" value="1"/>
</dbReference>
<name>A0A1L3J6D3_9FLAO</name>
<organism evidence="3 4">
    <name type="scientific">Christiangramia salexigens</name>
    <dbReference type="NCBI Taxonomy" id="1913577"/>
    <lineage>
        <taxon>Bacteria</taxon>
        <taxon>Pseudomonadati</taxon>
        <taxon>Bacteroidota</taxon>
        <taxon>Flavobacteriia</taxon>
        <taxon>Flavobacteriales</taxon>
        <taxon>Flavobacteriaceae</taxon>
        <taxon>Christiangramia</taxon>
    </lineage>
</organism>
<feature type="chain" id="PRO_5012995827" description="PKD/Chitinase domain-containing protein" evidence="1">
    <location>
        <begin position="22"/>
        <end position="714"/>
    </location>
</feature>
<keyword evidence="4" id="KW-1185">Reference proteome</keyword>
<reference evidence="3 4" key="1">
    <citation type="submission" date="2016-11" db="EMBL/GenBank/DDBJ databases">
        <title>Gramella sp. LPB0144 isolated from marine environment.</title>
        <authorList>
            <person name="Kim E."/>
            <person name="Yi H."/>
        </authorList>
    </citation>
    <scope>NUCLEOTIDE SEQUENCE [LARGE SCALE GENOMIC DNA]</scope>
    <source>
        <strain evidence="3 4">LPB0144</strain>
    </source>
</reference>
<evidence type="ECO:0000313" key="3">
    <source>
        <dbReference type="EMBL" id="APG60663.1"/>
    </source>
</evidence>
<evidence type="ECO:0000256" key="1">
    <source>
        <dbReference type="SAM" id="SignalP"/>
    </source>
</evidence>
<feature type="domain" description="PKD/Chitinase" evidence="2">
    <location>
        <begin position="40"/>
        <end position="120"/>
    </location>
</feature>
<dbReference type="STRING" id="1913577.LPB144_09720"/>
<dbReference type="RefSeq" id="WP_072553353.1">
    <property type="nucleotide sequence ID" value="NZ_CP018153.1"/>
</dbReference>